<evidence type="ECO:0000259" key="1">
    <source>
        <dbReference type="PROSITE" id="PS51459"/>
    </source>
</evidence>
<dbReference type="InterPro" id="IPR011204">
    <property type="entry name" value="Virulence_RhuM-like"/>
</dbReference>
<dbReference type="RefSeq" id="WP_168965413.1">
    <property type="nucleotide sequence ID" value="NZ_JABAFR010000013.1"/>
</dbReference>
<feature type="domain" description="Fido" evidence="1">
    <location>
        <begin position="175"/>
        <end position="310"/>
    </location>
</feature>
<proteinExistence type="predicted"/>
<dbReference type="Proteomes" id="UP000540014">
    <property type="component" value="Unassembled WGS sequence"/>
</dbReference>
<protein>
    <submittedName>
        <fullName evidence="2">Phosphoribosylaminoimidazolesuccinocarboxamide synthase</fullName>
    </submittedName>
</protein>
<gene>
    <name evidence="2" type="ORF">HF861_06495</name>
</gene>
<dbReference type="PANTHER" id="PTHR35810">
    <property type="entry name" value="CYTOPLASMIC PROTEIN-RELATED"/>
    <property type="match status" value="1"/>
</dbReference>
<dbReference type="SUPFAM" id="SSF140931">
    <property type="entry name" value="Fic-like"/>
    <property type="match status" value="1"/>
</dbReference>
<dbReference type="PROSITE" id="PS51459">
    <property type="entry name" value="FIDO"/>
    <property type="match status" value="1"/>
</dbReference>
<sequence>MTKDIVLFKNGELELEVTVSENREDVWLSQDQMATLFDVDRSRITRHIRNIYNDKELDEISTCAENAHVQFEGKRKVKRNLRIYNLDMILAVGYRVKSPNGIIFRKWATSVLKDYMIKGYTINQKRLNRLNKTIKIQNRMLASTLEIDETEVFKVIEAYQSALSLLDDYDHNSISKPKGTDSIYRLTYEECRALIDTMKFESDVFGVEKEEGKLKGILETIYQHVFGQELYPSMEEKAAHLLYFLIKDHPFVDGCKRIGVTIFLEFLNKNHHLFVDGKQIISNNTLVAITLMIAQSMPEEKETMVNLVMHFLST</sequence>
<dbReference type="InterPro" id="IPR036597">
    <property type="entry name" value="Fido-like_dom_sf"/>
</dbReference>
<reference evidence="2 3" key="1">
    <citation type="submission" date="2020-04" db="EMBL/GenBank/DDBJ databases">
        <authorList>
            <person name="Hitch T.C.A."/>
            <person name="Wylensek D."/>
            <person name="Clavel T."/>
        </authorList>
    </citation>
    <scope>NUCLEOTIDE SEQUENCE [LARGE SCALE GENOMIC DNA]</scope>
    <source>
        <strain evidence="2 3">BSM-383-APC-22F</strain>
    </source>
</reference>
<dbReference type="EMBL" id="JABAFR010000013">
    <property type="protein sequence ID" value="NME44534.1"/>
    <property type="molecule type" value="Genomic_DNA"/>
</dbReference>
<organism evidence="2 3">
    <name type="scientific">Faecalicoccus pleomorphus</name>
    <dbReference type="NCBI Taxonomy" id="1323"/>
    <lineage>
        <taxon>Bacteria</taxon>
        <taxon>Bacillati</taxon>
        <taxon>Bacillota</taxon>
        <taxon>Erysipelotrichia</taxon>
        <taxon>Erysipelotrichales</taxon>
        <taxon>Erysipelotrichaceae</taxon>
        <taxon>Faecalicoccus</taxon>
    </lineage>
</organism>
<dbReference type="AlphaFoldDB" id="A0A7X9NHX6"/>
<accession>A0A7X9NHX6</accession>
<name>A0A7X9NHX6_9FIRM</name>
<evidence type="ECO:0000313" key="2">
    <source>
        <dbReference type="EMBL" id="NME44534.1"/>
    </source>
</evidence>
<dbReference type="InterPro" id="IPR003812">
    <property type="entry name" value="Fido"/>
</dbReference>
<comment type="caution">
    <text evidence="2">The sequence shown here is derived from an EMBL/GenBank/DDBJ whole genome shotgun (WGS) entry which is preliminary data.</text>
</comment>
<dbReference type="Gene3D" id="1.20.120.1870">
    <property type="entry name" value="Fic/DOC protein, Fido domain"/>
    <property type="match status" value="1"/>
</dbReference>
<evidence type="ECO:0000313" key="3">
    <source>
        <dbReference type="Proteomes" id="UP000540014"/>
    </source>
</evidence>
<dbReference type="Pfam" id="PF02661">
    <property type="entry name" value="Fic"/>
    <property type="match status" value="1"/>
</dbReference>
<dbReference type="InterPro" id="IPR053737">
    <property type="entry name" value="Type_II_TA_Toxin"/>
</dbReference>
<dbReference type="PANTHER" id="PTHR35810:SF1">
    <property type="entry name" value="CYTOPLASMIC PROTEIN"/>
    <property type="match status" value="1"/>
</dbReference>
<dbReference type="Pfam" id="PF13310">
    <property type="entry name" value="Virulence_RhuM"/>
    <property type="match status" value="1"/>
</dbReference>